<dbReference type="PROSITE" id="PS50222">
    <property type="entry name" value="EF_HAND_2"/>
    <property type="match status" value="2"/>
</dbReference>
<dbReference type="PROSITE" id="PS00018">
    <property type="entry name" value="EF_HAND_1"/>
    <property type="match status" value="2"/>
</dbReference>
<dbReference type="InterPro" id="IPR005152">
    <property type="entry name" value="Lipase_secreted"/>
</dbReference>
<evidence type="ECO:0000259" key="1">
    <source>
        <dbReference type="PROSITE" id="PS50222"/>
    </source>
</evidence>
<reference evidence="2 3" key="1">
    <citation type="submission" date="2018-03" db="EMBL/GenBank/DDBJ databases">
        <title>Genomic Encyclopedia of Archaeal and Bacterial Type Strains, Phase II (KMG-II): from individual species to whole genera.</title>
        <authorList>
            <person name="Goeker M."/>
        </authorList>
    </citation>
    <scope>NUCLEOTIDE SEQUENCE [LARGE SCALE GENOMIC DNA]</scope>
    <source>
        <strain evidence="2 3">DSM 44720</strain>
    </source>
</reference>
<dbReference type="EMBL" id="PVTF01000008">
    <property type="protein sequence ID" value="PRY39080.1"/>
    <property type="molecule type" value="Genomic_DNA"/>
</dbReference>
<dbReference type="Pfam" id="PF13833">
    <property type="entry name" value="EF-hand_8"/>
    <property type="match status" value="1"/>
</dbReference>
<dbReference type="RefSeq" id="WP_106190514.1">
    <property type="nucleotide sequence ID" value="NZ_PVTF01000008.1"/>
</dbReference>
<dbReference type="AlphaFoldDB" id="A0A2T0T094"/>
<dbReference type="GO" id="GO:0016042">
    <property type="term" value="P:lipid catabolic process"/>
    <property type="evidence" value="ECO:0007669"/>
    <property type="project" value="InterPro"/>
</dbReference>
<evidence type="ECO:0000313" key="2">
    <source>
        <dbReference type="EMBL" id="PRY39080.1"/>
    </source>
</evidence>
<keyword evidence="3" id="KW-1185">Reference proteome</keyword>
<dbReference type="SUPFAM" id="SSF53474">
    <property type="entry name" value="alpha/beta-Hydrolases"/>
    <property type="match status" value="1"/>
</dbReference>
<protein>
    <submittedName>
        <fullName evidence="2">Ca2+-binding EF-hand superfamily protein</fullName>
    </submittedName>
</protein>
<dbReference type="PANTHER" id="PTHR34853:SF1">
    <property type="entry name" value="LIPASE 5"/>
    <property type="match status" value="1"/>
</dbReference>
<feature type="domain" description="EF-hand" evidence="1">
    <location>
        <begin position="355"/>
        <end position="383"/>
    </location>
</feature>
<dbReference type="InterPro" id="IPR011992">
    <property type="entry name" value="EF-hand-dom_pair"/>
</dbReference>
<comment type="caution">
    <text evidence="2">The sequence shown here is derived from an EMBL/GenBank/DDBJ whole genome shotgun (WGS) entry which is preliminary data.</text>
</comment>
<dbReference type="GO" id="GO:0004806">
    <property type="term" value="F:triacylglycerol lipase activity"/>
    <property type="evidence" value="ECO:0007669"/>
    <property type="project" value="InterPro"/>
</dbReference>
<sequence>MDPHDVPEPGTLLGHEPLPSAYWPSHTAEATRVLYQGVGYDGASRAVSGSVFLPIGEPPPGGWPVVAFAHGTTGLSDRCAPSRTGLSRLEREHVARWLAAGHVVAATDYEGLSSAGPHPYFNGEAVADDVVDIVRATRRLHDRASASWLVAGFSQGAHAALFVGLMASRYAPDLDFRGTVALAPLVHLPLLVDVLTGDGTRPVSILLPFLLAGLRTSHPDFDARPFLTDVGGRLVDVASTATLVDMFRAIGGQTNDTAGTTGIRARPGIDPVLHACRVPVARMDRPVYLTAGDADEVVPVAVVERFVADLRATGTPVRYDRHPGATHADVLAAGHDSVIAWSTTLGRCDDPQPPKRFTALDADGDGRLTEDDFEVFALRLVQALGRSPGSPSALTVRHRYRDLWRALAARSDQDLDGAVSGPEYVRWLGTTTRDDGFDRNVRPLAEAVVRLVDTDGSGVVDAAELTRVLRACGLSPDEARTTLAAVDRDHDGVVSVAEIVDVVRDFCLDPAPGRPGHWLFGRS</sequence>
<feature type="domain" description="EF-hand" evidence="1">
    <location>
        <begin position="474"/>
        <end position="509"/>
    </location>
</feature>
<dbReference type="PANTHER" id="PTHR34853">
    <property type="match status" value="1"/>
</dbReference>
<evidence type="ECO:0000313" key="3">
    <source>
        <dbReference type="Proteomes" id="UP000239494"/>
    </source>
</evidence>
<dbReference type="SUPFAM" id="SSF47473">
    <property type="entry name" value="EF-hand"/>
    <property type="match status" value="1"/>
</dbReference>
<dbReference type="InterPro" id="IPR029058">
    <property type="entry name" value="AB_hydrolase_fold"/>
</dbReference>
<dbReference type="Gene3D" id="3.40.50.1820">
    <property type="entry name" value="alpha/beta hydrolase"/>
    <property type="match status" value="2"/>
</dbReference>
<proteinExistence type="predicted"/>
<dbReference type="Pfam" id="PF13202">
    <property type="entry name" value="EF-hand_5"/>
    <property type="match status" value="1"/>
</dbReference>
<dbReference type="Proteomes" id="UP000239494">
    <property type="component" value="Unassembled WGS sequence"/>
</dbReference>
<accession>A0A2T0T094</accession>
<dbReference type="Pfam" id="PF03583">
    <property type="entry name" value="LIP"/>
    <property type="match status" value="1"/>
</dbReference>
<organism evidence="2 3">
    <name type="scientific">Umezawaea tangerina</name>
    <dbReference type="NCBI Taxonomy" id="84725"/>
    <lineage>
        <taxon>Bacteria</taxon>
        <taxon>Bacillati</taxon>
        <taxon>Actinomycetota</taxon>
        <taxon>Actinomycetes</taxon>
        <taxon>Pseudonocardiales</taxon>
        <taxon>Pseudonocardiaceae</taxon>
        <taxon>Umezawaea</taxon>
    </lineage>
</organism>
<dbReference type="OrthoDB" id="9798122at2"/>
<dbReference type="CDD" id="cd00051">
    <property type="entry name" value="EFh"/>
    <property type="match status" value="1"/>
</dbReference>
<dbReference type="Gene3D" id="1.10.238.10">
    <property type="entry name" value="EF-hand"/>
    <property type="match status" value="1"/>
</dbReference>
<dbReference type="InterPro" id="IPR018247">
    <property type="entry name" value="EF_Hand_1_Ca_BS"/>
</dbReference>
<dbReference type="InterPro" id="IPR002048">
    <property type="entry name" value="EF_hand_dom"/>
</dbReference>
<dbReference type="SMART" id="SM00054">
    <property type="entry name" value="EFh"/>
    <property type="match status" value="4"/>
</dbReference>
<dbReference type="GO" id="GO:0005509">
    <property type="term" value="F:calcium ion binding"/>
    <property type="evidence" value="ECO:0007669"/>
    <property type="project" value="InterPro"/>
</dbReference>
<gene>
    <name evidence="2" type="ORF">CLV43_108480</name>
</gene>
<name>A0A2T0T094_9PSEU</name>